<gene>
    <name evidence="1" type="ORF">KABA2_06S07260</name>
</gene>
<dbReference type="GO" id="GO:0005743">
    <property type="term" value="C:mitochondrial inner membrane"/>
    <property type="evidence" value="ECO:0007669"/>
    <property type="project" value="InterPro"/>
</dbReference>
<dbReference type="GO" id="GO:0003743">
    <property type="term" value="F:translation initiation factor activity"/>
    <property type="evidence" value="ECO:0007669"/>
    <property type="project" value="InterPro"/>
</dbReference>
<dbReference type="GeneID" id="64858565"/>
<reference evidence="1 2" key="1">
    <citation type="submission" date="2020-05" db="EMBL/GenBank/DDBJ databases">
        <authorList>
            <person name="Casaregola S."/>
            <person name="Devillers H."/>
            <person name="Grondin C."/>
        </authorList>
    </citation>
    <scope>NUCLEOTIDE SEQUENCE [LARGE SCALE GENOMIC DNA]</scope>
    <source>
        <strain evidence="1 2">CLIB 1767</strain>
    </source>
</reference>
<proteinExistence type="predicted"/>
<dbReference type="EMBL" id="CAEFZW010000006">
    <property type="protein sequence ID" value="CAB4255518.1"/>
    <property type="molecule type" value="Genomic_DNA"/>
</dbReference>
<accession>A0A8H2ZI51</accession>
<comment type="caution">
    <text evidence="1">The sequence shown here is derived from an EMBL/GenBank/DDBJ whole genome shotgun (WGS) entry which is preliminary data.</text>
</comment>
<evidence type="ECO:0000313" key="2">
    <source>
        <dbReference type="Proteomes" id="UP000644660"/>
    </source>
</evidence>
<dbReference type="RefSeq" id="XP_041407362.1">
    <property type="nucleotide sequence ID" value="XM_041551428.1"/>
</dbReference>
<dbReference type="GO" id="GO:0070131">
    <property type="term" value="P:positive regulation of mitochondrial translation"/>
    <property type="evidence" value="ECO:0007669"/>
    <property type="project" value="InterPro"/>
</dbReference>
<dbReference type="Pfam" id="PF05476">
    <property type="entry name" value="PET122"/>
    <property type="match status" value="1"/>
</dbReference>
<protein>
    <submittedName>
        <fullName evidence="1">Similar to Saccharomyces cerevisiae YER153C PET122 Mitochondrial translational activator specific for the COX3 mRNA, acts together with Pet54p and Pet494p</fullName>
    </submittedName>
</protein>
<organism evidence="1 2">
    <name type="scientific">Maudiozyma barnettii</name>
    <dbReference type="NCBI Taxonomy" id="61262"/>
    <lineage>
        <taxon>Eukaryota</taxon>
        <taxon>Fungi</taxon>
        <taxon>Dikarya</taxon>
        <taxon>Ascomycota</taxon>
        <taxon>Saccharomycotina</taxon>
        <taxon>Saccharomycetes</taxon>
        <taxon>Saccharomycetales</taxon>
        <taxon>Saccharomycetaceae</taxon>
        <taxon>Maudiozyma</taxon>
    </lineage>
</organism>
<name>A0A8H2ZI51_9SACH</name>
<sequence length="300" mass="34845">MVSGVIRPYGVLRRFMSEDVRKQLYVGCLNREFDDVLTKVRPITTNEMDYGFLQVYLAKSCTWGHMESVDYIWHKYVMNNQILIIRPHVLCAMSNLALANEKFFVTKQIYEYFEQLYGSQIYDETMLHWKYELLRIKIESFASGTGDSTSFSEKWKVFLEDIDHVLPISTTFNVRDFPHMIKALANDLRNGNITEESLLEMLFTEKKINIGNPSSLPLLLNLLLLQPTFTNTFKLDIFKKFYQTHPQLDRKDSLIIMFKLLKGDGYNLSQLVIFATNLDKGKLKLTSLSSKLLTKGISNT</sequence>
<evidence type="ECO:0000313" key="1">
    <source>
        <dbReference type="EMBL" id="CAB4255518.1"/>
    </source>
</evidence>
<dbReference type="AlphaFoldDB" id="A0A8H2ZI51"/>
<dbReference type="OrthoDB" id="4031898at2759"/>
<dbReference type="Proteomes" id="UP000644660">
    <property type="component" value="Unassembled WGS sequence"/>
</dbReference>
<keyword evidence="2" id="KW-1185">Reference proteome</keyword>
<dbReference type="InterPro" id="IPR008732">
    <property type="entry name" value="Pet122"/>
</dbReference>